<accession>A0AAT9HP69</accession>
<gene>
    <name evidence="1" type="ORF">SHKM778_52530</name>
</gene>
<name>A0AAT9HP69_9ACTN</name>
<proteinExistence type="predicted"/>
<dbReference type="EMBL" id="AP035768">
    <property type="protein sequence ID" value="BFO18865.1"/>
    <property type="molecule type" value="Genomic_DNA"/>
</dbReference>
<reference evidence="1" key="2">
    <citation type="submission" date="2024-07" db="EMBL/GenBank/DDBJ databases">
        <title>Streptomyces haneummycinica sp. nov., a new antibiotic-producing actinobacterium isolated from marine sediment.</title>
        <authorList>
            <person name="Uemura M."/>
            <person name="Hamada M."/>
            <person name="Hirano S."/>
            <person name="Kobayashi K."/>
            <person name="Ohshiro T."/>
            <person name="Kobayashi T."/>
            <person name="Terahara T."/>
        </authorList>
    </citation>
    <scope>NUCLEOTIDE SEQUENCE</scope>
    <source>
        <strain evidence="1">KM77-8</strain>
    </source>
</reference>
<protein>
    <submittedName>
        <fullName evidence="1">Uncharacterized protein</fullName>
    </submittedName>
</protein>
<evidence type="ECO:0000313" key="1">
    <source>
        <dbReference type="EMBL" id="BFO18865.1"/>
    </source>
</evidence>
<dbReference type="AlphaFoldDB" id="A0AAT9HP69"/>
<organism evidence="1">
    <name type="scientific">Streptomyces haneummycinicus</name>
    <dbReference type="NCBI Taxonomy" id="3074435"/>
    <lineage>
        <taxon>Bacteria</taxon>
        <taxon>Bacillati</taxon>
        <taxon>Actinomycetota</taxon>
        <taxon>Actinomycetes</taxon>
        <taxon>Kitasatosporales</taxon>
        <taxon>Streptomycetaceae</taxon>
        <taxon>Streptomyces</taxon>
    </lineage>
</organism>
<reference evidence="1" key="1">
    <citation type="submission" date="2024-06" db="EMBL/GenBank/DDBJ databases">
        <authorList>
            <consortium name="consrtm"/>
            <person name="Uemura M."/>
            <person name="Terahara T."/>
        </authorList>
    </citation>
    <scope>NUCLEOTIDE SEQUENCE</scope>
    <source>
        <strain evidence="1">KM77-8</strain>
    </source>
</reference>
<sequence length="63" mass="6323">MSTGRVVVRTVRSEPPPVAAAVVTEGGGAGGSAGMSGIPASAGVREEEKVVMIVSRGRADDHY</sequence>